<evidence type="ECO:0000313" key="4">
    <source>
        <dbReference type="Proteomes" id="UP000824469"/>
    </source>
</evidence>
<reference evidence="3 4" key="1">
    <citation type="journal article" date="2021" name="Nat. Plants">
        <title>The Taxus genome provides insights into paclitaxel biosynthesis.</title>
        <authorList>
            <person name="Xiong X."/>
            <person name="Gou J."/>
            <person name="Liao Q."/>
            <person name="Li Y."/>
            <person name="Zhou Q."/>
            <person name="Bi G."/>
            <person name="Li C."/>
            <person name="Du R."/>
            <person name="Wang X."/>
            <person name="Sun T."/>
            <person name="Guo L."/>
            <person name="Liang H."/>
            <person name="Lu P."/>
            <person name="Wu Y."/>
            <person name="Zhang Z."/>
            <person name="Ro D.K."/>
            <person name="Shang Y."/>
            <person name="Huang S."/>
            <person name="Yan J."/>
        </authorList>
    </citation>
    <scope>NUCLEOTIDE SEQUENCE [LARGE SCALE GENOMIC DNA]</scope>
    <source>
        <strain evidence="3">Ta-2019</strain>
    </source>
</reference>
<organism evidence="3 4">
    <name type="scientific">Taxus chinensis</name>
    <name type="common">Chinese yew</name>
    <name type="synonym">Taxus wallichiana var. chinensis</name>
    <dbReference type="NCBI Taxonomy" id="29808"/>
    <lineage>
        <taxon>Eukaryota</taxon>
        <taxon>Viridiplantae</taxon>
        <taxon>Streptophyta</taxon>
        <taxon>Embryophyta</taxon>
        <taxon>Tracheophyta</taxon>
        <taxon>Spermatophyta</taxon>
        <taxon>Pinopsida</taxon>
        <taxon>Pinidae</taxon>
        <taxon>Conifers II</taxon>
        <taxon>Cupressales</taxon>
        <taxon>Taxaceae</taxon>
        <taxon>Taxus</taxon>
    </lineage>
</organism>
<proteinExistence type="predicted"/>
<dbReference type="GO" id="GO:0003723">
    <property type="term" value="F:RNA binding"/>
    <property type="evidence" value="ECO:0007669"/>
    <property type="project" value="InterPro"/>
</dbReference>
<evidence type="ECO:0000313" key="3">
    <source>
        <dbReference type="EMBL" id="KAH9312656.1"/>
    </source>
</evidence>
<keyword evidence="4" id="KW-1185">Reference proteome</keyword>
<protein>
    <recommendedName>
        <fullName evidence="5">Pentatricopeptide repeat-containing protein</fullName>
    </recommendedName>
</protein>
<gene>
    <name evidence="3" type="ORF">KI387_027691</name>
</gene>
<keyword evidence="1" id="KW-0677">Repeat</keyword>
<dbReference type="PROSITE" id="PS51375">
    <property type="entry name" value="PPR"/>
    <property type="match status" value="1"/>
</dbReference>
<sequence length="83" mass="9212">LPVLWYVGMTKVDACTWHVNCSTIYLKENVVSWTAMNAGYARIGFVGRVMKTFKKMQLAGVKPDSTTFVSILPASVKIGNLEQ</sequence>
<evidence type="ECO:0000256" key="1">
    <source>
        <dbReference type="ARBA" id="ARBA00022737"/>
    </source>
</evidence>
<dbReference type="InterPro" id="IPR002885">
    <property type="entry name" value="PPR_rpt"/>
</dbReference>
<comment type="caution">
    <text evidence="3">The sequence shown here is derived from an EMBL/GenBank/DDBJ whole genome shotgun (WGS) entry which is preliminary data.</text>
</comment>
<dbReference type="PANTHER" id="PTHR47926">
    <property type="entry name" value="PENTATRICOPEPTIDE REPEAT-CONTAINING PROTEIN"/>
    <property type="match status" value="1"/>
</dbReference>
<name>A0AA38FYV0_TAXCH</name>
<dbReference type="GO" id="GO:0009451">
    <property type="term" value="P:RNA modification"/>
    <property type="evidence" value="ECO:0007669"/>
    <property type="project" value="InterPro"/>
</dbReference>
<dbReference type="InterPro" id="IPR046960">
    <property type="entry name" value="PPR_At4g14850-like_plant"/>
</dbReference>
<evidence type="ECO:0000256" key="2">
    <source>
        <dbReference type="PROSITE-ProRule" id="PRU00708"/>
    </source>
</evidence>
<feature type="non-terminal residue" evidence="3">
    <location>
        <position position="1"/>
    </location>
</feature>
<dbReference type="Proteomes" id="UP000824469">
    <property type="component" value="Unassembled WGS sequence"/>
</dbReference>
<feature type="repeat" description="PPR" evidence="2">
    <location>
        <begin position="29"/>
        <end position="63"/>
    </location>
</feature>
<dbReference type="EMBL" id="JAHRHJ020000006">
    <property type="protein sequence ID" value="KAH9312656.1"/>
    <property type="molecule type" value="Genomic_DNA"/>
</dbReference>
<evidence type="ECO:0008006" key="5">
    <source>
        <dbReference type="Google" id="ProtNLM"/>
    </source>
</evidence>
<dbReference type="AlphaFoldDB" id="A0AA38FYV0"/>
<dbReference type="Gene3D" id="1.25.40.10">
    <property type="entry name" value="Tetratricopeptide repeat domain"/>
    <property type="match status" value="1"/>
</dbReference>
<dbReference type="InterPro" id="IPR011990">
    <property type="entry name" value="TPR-like_helical_dom_sf"/>
</dbReference>
<accession>A0AA38FYV0</accession>